<accession>A0AAW9PQA6</accession>
<dbReference type="Pfam" id="PF04014">
    <property type="entry name" value="MazE_antitoxin"/>
    <property type="match status" value="1"/>
</dbReference>
<keyword evidence="2" id="KW-0238">DNA-binding</keyword>
<name>A0AAW9PQA6_9CYAN</name>
<dbReference type="InterPro" id="IPR037914">
    <property type="entry name" value="SpoVT-AbrB_sf"/>
</dbReference>
<dbReference type="AlphaFoldDB" id="A0AAW9PQA6"/>
<protein>
    <submittedName>
        <fullName evidence="2">AbrB/MazE/SpoVT family DNA-binding domain-containing protein</fullName>
    </submittedName>
</protein>
<evidence type="ECO:0000313" key="2">
    <source>
        <dbReference type="EMBL" id="MEE3716529.1"/>
    </source>
</evidence>
<dbReference type="SMART" id="SM00966">
    <property type="entry name" value="SpoVT_AbrB"/>
    <property type="match status" value="1"/>
</dbReference>
<dbReference type="SUPFAM" id="SSF89447">
    <property type="entry name" value="AbrB/MazE/MraZ-like"/>
    <property type="match status" value="1"/>
</dbReference>
<sequence>MDTLKIRKVGNSLGTTFPKEIVSKFNLAEGDTLFVTETHDGICLTPYDPDFEAAMQAFDVTRKKYRNALRQLAE</sequence>
<dbReference type="InterPro" id="IPR007159">
    <property type="entry name" value="SpoVT-AbrB_dom"/>
</dbReference>
<dbReference type="Proteomes" id="UP001333818">
    <property type="component" value="Unassembled WGS sequence"/>
</dbReference>
<keyword evidence="3" id="KW-1185">Reference proteome</keyword>
<evidence type="ECO:0000313" key="3">
    <source>
        <dbReference type="Proteomes" id="UP001333818"/>
    </source>
</evidence>
<comment type="caution">
    <text evidence="2">The sequence shown here is derived from an EMBL/GenBank/DDBJ whole genome shotgun (WGS) entry which is preliminary data.</text>
</comment>
<organism evidence="2 3">
    <name type="scientific">Tumidithrix elongata BACA0141</name>
    <dbReference type="NCBI Taxonomy" id="2716417"/>
    <lineage>
        <taxon>Bacteria</taxon>
        <taxon>Bacillati</taxon>
        <taxon>Cyanobacteriota</taxon>
        <taxon>Cyanophyceae</taxon>
        <taxon>Pseudanabaenales</taxon>
        <taxon>Pseudanabaenaceae</taxon>
        <taxon>Tumidithrix</taxon>
        <taxon>Tumidithrix elongata</taxon>
    </lineage>
</organism>
<dbReference type="NCBIfam" id="TIGR02609">
    <property type="entry name" value="doc_partner"/>
    <property type="match status" value="1"/>
</dbReference>
<dbReference type="InterPro" id="IPR013432">
    <property type="entry name" value="Doc_partner"/>
</dbReference>
<dbReference type="RefSeq" id="WP_330482958.1">
    <property type="nucleotide sequence ID" value="NZ_JAZBJZ010000021.1"/>
</dbReference>
<proteinExistence type="predicted"/>
<dbReference type="GO" id="GO:0003677">
    <property type="term" value="F:DNA binding"/>
    <property type="evidence" value="ECO:0007669"/>
    <property type="project" value="UniProtKB-KW"/>
</dbReference>
<gene>
    <name evidence="2" type="ORF">V2H45_07210</name>
</gene>
<evidence type="ECO:0000259" key="1">
    <source>
        <dbReference type="SMART" id="SM00966"/>
    </source>
</evidence>
<dbReference type="Gene3D" id="2.10.260.10">
    <property type="match status" value="1"/>
</dbReference>
<reference evidence="2" key="1">
    <citation type="submission" date="2024-01" db="EMBL/GenBank/DDBJ databases">
        <title>Bank of Algae and Cyanobacteria of the Azores (BACA) strain genomes.</title>
        <authorList>
            <person name="Luz R."/>
            <person name="Cordeiro R."/>
            <person name="Fonseca A."/>
            <person name="Goncalves V."/>
        </authorList>
    </citation>
    <scope>NUCLEOTIDE SEQUENCE</scope>
    <source>
        <strain evidence="2">BACA0141</strain>
    </source>
</reference>
<feature type="domain" description="SpoVT-AbrB" evidence="1">
    <location>
        <begin position="7"/>
        <end position="52"/>
    </location>
</feature>
<dbReference type="EMBL" id="JAZBJZ010000021">
    <property type="protein sequence ID" value="MEE3716529.1"/>
    <property type="molecule type" value="Genomic_DNA"/>
</dbReference>